<keyword evidence="1" id="KW-0812">Transmembrane</keyword>
<keyword evidence="1" id="KW-0472">Membrane</keyword>
<evidence type="ECO:0000313" key="3">
    <source>
        <dbReference type="Proteomes" id="UP000198728"/>
    </source>
</evidence>
<proteinExistence type="predicted"/>
<keyword evidence="3" id="KW-1185">Reference proteome</keyword>
<organism evidence="2 3">
    <name type="scientific">Tropicimonas isoalkanivorans</name>
    <dbReference type="NCBI Taxonomy" id="441112"/>
    <lineage>
        <taxon>Bacteria</taxon>
        <taxon>Pseudomonadati</taxon>
        <taxon>Pseudomonadota</taxon>
        <taxon>Alphaproteobacteria</taxon>
        <taxon>Rhodobacterales</taxon>
        <taxon>Roseobacteraceae</taxon>
        <taxon>Tropicimonas</taxon>
    </lineage>
</organism>
<protein>
    <submittedName>
        <fullName evidence="2">Transporter family-2 protein</fullName>
    </submittedName>
</protein>
<dbReference type="PANTHER" id="PTHR34821">
    <property type="entry name" value="INNER MEMBRANE PROTEIN YDCZ"/>
    <property type="match status" value="1"/>
</dbReference>
<reference evidence="2 3" key="1">
    <citation type="submission" date="2016-10" db="EMBL/GenBank/DDBJ databases">
        <authorList>
            <person name="de Groot N.N."/>
        </authorList>
    </citation>
    <scope>NUCLEOTIDE SEQUENCE [LARGE SCALE GENOMIC DNA]</scope>
    <source>
        <strain evidence="2 3">DSM 19548</strain>
    </source>
</reference>
<dbReference type="EMBL" id="FOLG01000017">
    <property type="protein sequence ID" value="SFD15378.1"/>
    <property type="molecule type" value="Genomic_DNA"/>
</dbReference>
<dbReference type="GO" id="GO:0005886">
    <property type="term" value="C:plasma membrane"/>
    <property type="evidence" value="ECO:0007669"/>
    <property type="project" value="TreeGrafter"/>
</dbReference>
<evidence type="ECO:0000313" key="2">
    <source>
        <dbReference type="EMBL" id="SFD15378.1"/>
    </source>
</evidence>
<feature type="transmembrane region" description="Helical" evidence="1">
    <location>
        <begin position="67"/>
        <end position="88"/>
    </location>
</feature>
<dbReference type="AlphaFoldDB" id="A0A1I1Q692"/>
<dbReference type="PANTHER" id="PTHR34821:SF2">
    <property type="entry name" value="INNER MEMBRANE PROTEIN YDCZ"/>
    <property type="match status" value="1"/>
</dbReference>
<dbReference type="OrthoDB" id="7864805at2"/>
<dbReference type="RefSeq" id="WP_093362627.1">
    <property type="nucleotide sequence ID" value="NZ_FOLG01000017.1"/>
</dbReference>
<dbReference type="STRING" id="441112.SAMN04488094_11771"/>
<name>A0A1I1Q692_9RHOB</name>
<feature type="transmembrane region" description="Helical" evidence="1">
    <location>
        <begin position="35"/>
        <end position="55"/>
    </location>
</feature>
<feature type="transmembrane region" description="Helical" evidence="1">
    <location>
        <begin position="126"/>
        <end position="146"/>
    </location>
</feature>
<gene>
    <name evidence="2" type="ORF">SAMN04488094_11771</name>
</gene>
<dbReference type="InterPro" id="IPR006750">
    <property type="entry name" value="YdcZ"/>
</dbReference>
<feature type="transmembrane region" description="Helical" evidence="1">
    <location>
        <begin position="94"/>
        <end position="114"/>
    </location>
</feature>
<evidence type="ECO:0000256" key="1">
    <source>
        <dbReference type="SAM" id="Phobius"/>
    </source>
</evidence>
<dbReference type="Proteomes" id="UP000198728">
    <property type="component" value="Unassembled WGS sequence"/>
</dbReference>
<keyword evidence="1" id="KW-1133">Transmembrane helix</keyword>
<sequence length="149" mass="15288">MTAGITLGLLVAAGAALVVQNLLMAKITGAASSVLMALLMNSAVGLVLLSALILRKTGMNGFSEIAGMFRLWFVIPGILGTFFVYASITGYQSVGATPTIATLVASQLLFGLAWDMSRSNSLTSNGILPAAIGVALLVAGAILIVSRFR</sequence>
<dbReference type="Pfam" id="PF04657">
    <property type="entry name" value="DMT_YdcZ"/>
    <property type="match status" value="1"/>
</dbReference>
<accession>A0A1I1Q692</accession>